<evidence type="ECO:0000313" key="1">
    <source>
        <dbReference type="EMBL" id="RRV08819.1"/>
    </source>
</evidence>
<dbReference type="EMBL" id="RHQL01000010">
    <property type="protein sequence ID" value="RRV08819.1"/>
    <property type="molecule type" value="Genomic_DNA"/>
</dbReference>
<proteinExistence type="predicted"/>
<reference evidence="1 2" key="1">
    <citation type="submission" date="2018-10" db="EMBL/GenBank/DDBJ databases">
        <title>Transmission dynamics of multidrug resistant bacteria on intensive care unit surfaces.</title>
        <authorList>
            <person name="D'Souza A.W."/>
            <person name="Potter R.F."/>
            <person name="Wallace M."/>
            <person name="Shupe A."/>
            <person name="Patel S."/>
            <person name="Sun S."/>
            <person name="Gul D."/>
            <person name="Kwon J.H."/>
            <person name="Andleeb S."/>
            <person name="Burnham C.-A.D."/>
            <person name="Dantas G."/>
        </authorList>
    </citation>
    <scope>NUCLEOTIDE SEQUENCE [LARGE SCALE GENOMIC DNA]</scope>
    <source>
        <strain evidence="1 2">PX_177</strain>
    </source>
</reference>
<dbReference type="AlphaFoldDB" id="A0A3R8U253"/>
<dbReference type="RefSeq" id="WP_125877959.1">
    <property type="nucleotide sequence ID" value="NZ_RHQL01000010.1"/>
</dbReference>
<sequence length="95" mass="10044">MSRIFTIETQTLHTASLRVRITRVDTFQFVEAKGVFADAVTTASEAHGVAEDWDSTGTAGVYEAVFSSDVDREGVFAAAQALAVSLSASDVFAAP</sequence>
<name>A0A3R8U253_9GAMM</name>
<comment type="caution">
    <text evidence="1">The sequence shown here is derived from an EMBL/GenBank/DDBJ whole genome shotgun (WGS) entry which is preliminary data.</text>
</comment>
<protein>
    <submittedName>
        <fullName evidence="1">Uncharacterized protein</fullName>
    </submittedName>
</protein>
<dbReference type="Proteomes" id="UP000276506">
    <property type="component" value="Unassembled WGS sequence"/>
</dbReference>
<evidence type="ECO:0000313" key="2">
    <source>
        <dbReference type="Proteomes" id="UP000276506"/>
    </source>
</evidence>
<accession>A0A3R8U253</accession>
<gene>
    <name evidence="1" type="ORF">EGJ28_16255</name>
</gene>
<organism evidence="1 2">
    <name type="scientific">Stutzerimonas xanthomarina</name>
    <dbReference type="NCBI Taxonomy" id="271420"/>
    <lineage>
        <taxon>Bacteria</taxon>
        <taxon>Pseudomonadati</taxon>
        <taxon>Pseudomonadota</taxon>
        <taxon>Gammaproteobacteria</taxon>
        <taxon>Pseudomonadales</taxon>
        <taxon>Pseudomonadaceae</taxon>
        <taxon>Stutzerimonas</taxon>
    </lineage>
</organism>